<name>A0AAE0L809_9CHLO</name>
<organism evidence="1 2">
    <name type="scientific">Cymbomonas tetramitiformis</name>
    <dbReference type="NCBI Taxonomy" id="36881"/>
    <lineage>
        <taxon>Eukaryota</taxon>
        <taxon>Viridiplantae</taxon>
        <taxon>Chlorophyta</taxon>
        <taxon>Pyramimonadophyceae</taxon>
        <taxon>Pyramimonadales</taxon>
        <taxon>Pyramimonadaceae</taxon>
        <taxon>Cymbomonas</taxon>
    </lineage>
</organism>
<gene>
    <name evidence="1" type="ORF">CYMTET_16436</name>
</gene>
<proteinExistence type="predicted"/>
<keyword evidence="2" id="KW-1185">Reference proteome</keyword>
<protein>
    <submittedName>
        <fullName evidence="1">Uncharacterized protein</fullName>
    </submittedName>
</protein>
<accession>A0AAE0L809</accession>
<dbReference type="AlphaFoldDB" id="A0AAE0L809"/>
<dbReference type="Proteomes" id="UP001190700">
    <property type="component" value="Unassembled WGS sequence"/>
</dbReference>
<comment type="caution">
    <text evidence="1">The sequence shown here is derived from an EMBL/GenBank/DDBJ whole genome shotgun (WGS) entry which is preliminary data.</text>
</comment>
<evidence type="ECO:0000313" key="2">
    <source>
        <dbReference type="Proteomes" id="UP001190700"/>
    </source>
</evidence>
<reference evidence="1 2" key="1">
    <citation type="journal article" date="2015" name="Genome Biol. Evol.">
        <title>Comparative Genomics of a Bacterivorous Green Alga Reveals Evolutionary Causalities and Consequences of Phago-Mixotrophic Mode of Nutrition.</title>
        <authorList>
            <person name="Burns J.A."/>
            <person name="Paasch A."/>
            <person name="Narechania A."/>
            <person name="Kim E."/>
        </authorList>
    </citation>
    <scope>NUCLEOTIDE SEQUENCE [LARGE SCALE GENOMIC DNA]</scope>
    <source>
        <strain evidence="1 2">PLY_AMNH</strain>
    </source>
</reference>
<sequence>MGRHNAQNNTGKLPALHRVCKSTRLDKRNSLRSNNVPRSGAKYGFNIDVSTIMDGLQKAGDSRQPSSLDSNAPRVIKHLDVVCQWDKGQPELDTSELSDNMRHSRLTYTWALFRATQKIHPTDLAAWQTFKSSTLVDIDGFVEWISTLIPRSIHDLKPLLVLTQVNFLSRCVFELVSAD</sequence>
<dbReference type="EMBL" id="LGRX02007227">
    <property type="protein sequence ID" value="KAK3275433.1"/>
    <property type="molecule type" value="Genomic_DNA"/>
</dbReference>
<evidence type="ECO:0000313" key="1">
    <source>
        <dbReference type="EMBL" id="KAK3275433.1"/>
    </source>
</evidence>